<feature type="transmembrane region" description="Helical" evidence="1">
    <location>
        <begin position="6"/>
        <end position="29"/>
    </location>
</feature>
<reference evidence="2" key="1">
    <citation type="submission" date="2013-08" db="EMBL/GenBank/DDBJ databases">
        <authorList>
            <person name="Mendez C."/>
            <person name="Richter M."/>
            <person name="Ferrer M."/>
            <person name="Sanchez J."/>
        </authorList>
    </citation>
    <scope>NUCLEOTIDE SEQUENCE</scope>
</reference>
<keyword evidence="1" id="KW-0472">Membrane</keyword>
<feature type="transmembrane region" description="Helical" evidence="1">
    <location>
        <begin position="50"/>
        <end position="66"/>
    </location>
</feature>
<keyword evidence="1" id="KW-0812">Transmembrane</keyword>
<name>T1AUX9_9ZZZZ</name>
<feature type="transmembrane region" description="Helical" evidence="1">
    <location>
        <begin position="72"/>
        <end position="93"/>
    </location>
</feature>
<dbReference type="EMBL" id="AUZY01008444">
    <property type="protein sequence ID" value="EQD45865.1"/>
    <property type="molecule type" value="Genomic_DNA"/>
</dbReference>
<dbReference type="AlphaFoldDB" id="T1AUX9"/>
<comment type="caution">
    <text evidence="2">The sequence shown here is derived from an EMBL/GenBank/DDBJ whole genome shotgun (WGS) entry which is preliminary data.</text>
</comment>
<evidence type="ECO:0000256" key="1">
    <source>
        <dbReference type="SAM" id="Phobius"/>
    </source>
</evidence>
<gene>
    <name evidence="2" type="ORF">B1B_12859</name>
</gene>
<evidence type="ECO:0000313" key="2">
    <source>
        <dbReference type="EMBL" id="EQD45865.1"/>
    </source>
</evidence>
<organism evidence="2">
    <name type="scientific">mine drainage metagenome</name>
    <dbReference type="NCBI Taxonomy" id="410659"/>
    <lineage>
        <taxon>unclassified sequences</taxon>
        <taxon>metagenomes</taxon>
        <taxon>ecological metagenomes</taxon>
    </lineage>
</organism>
<keyword evidence="1" id="KW-1133">Transmembrane helix</keyword>
<accession>T1AUX9</accession>
<protein>
    <submittedName>
        <fullName evidence="2">Uncharacterized protein</fullName>
    </submittedName>
</protein>
<proteinExistence type="predicted"/>
<sequence length="146" mass="15873">LNDWGVWLAAPIAALVGGGVGLAILRHWVKSGSAEEVPVGYAVRQDADSVAYIVTYILPFLTLTITSPYEALGILALFLTIMLVYVSSDMLYVNPILAALGWHAHSIHTKGGAEVVVLTRRRLIREGAVLHAVRLGDTIWWENGKI</sequence>
<feature type="non-terminal residue" evidence="2">
    <location>
        <position position="1"/>
    </location>
</feature>
<reference evidence="2" key="2">
    <citation type="journal article" date="2014" name="ISME J.">
        <title>Microbial stratification in low pH oxic and suboxic macroscopic growths along an acid mine drainage.</title>
        <authorList>
            <person name="Mendez-Garcia C."/>
            <person name="Mesa V."/>
            <person name="Sprenger R.R."/>
            <person name="Richter M."/>
            <person name="Diez M.S."/>
            <person name="Solano J."/>
            <person name="Bargiela R."/>
            <person name="Golyshina O.V."/>
            <person name="Manteca A."/>
            <person name="Ramos J.L."/>
            <person name="Gallego J.R."/>
            <person name="Llorente I."/>
            <person name="Martins Dos Santos V.A."/>
            <person name="Jensen O.N."/>
            <person name="Pelaez A.I."/>
            <person name="Sanchez J."/>
            <person name="Ferrer M."/>
        </authorList>
    </citation>
    <scope>NUCLEOTIDE SEQUENCE</scope>
</reference>